<accession>A0A3P7JB38</accession>
<organism evidence="2 3">
    <name type="scientific">Strongylus vulgaris</name>
    <name type="common">Blood worm</name>
    <dbReference type="NCBI Taxonomy" id="40348"/>
    <lineage>
        <taxon>Eukaryota</taxon>
        <taxon>Metazoa</taxon>
        <taxon>Ecdysozoa</taxon>
        <taxon>Nematoda</taxon>
        <taxon>Chromadorea</taxon>
        <taxon>Rhabditida</taxon>
        <taxon>Rhabditina</taxon>
        <taxon>Rhabditomorpha</taxon>
        <taxon>Strongyloidea</taxon>
        <taxon>Strongylidae</taxon>
        <taxon>Strongylus</taxon>
    </lineage>
</organism>
<evidence type="ECO:0000313" key="2">
    <source>
        <dbReference type="EMBL" id="VDM82761.1"/>
    </source>
</evidence>
<evidence type="ECO:0000256" key="1">
    <source>
        <dbReference type="SAM" id="MobiDB-lite"/>
    </source>
</evidence>
<protein>
    <submittedName>
        <fullName evidence="2">Uncharacterized protein</fullName>
    </submittedName>
</protein>
<keyword evidence="3" id="KW-1185">Reference proteome</keyword>
<dbReference type="EMBL" id="UYYB01119251">
    <property type="protein sequence ID" value="VDM82761.1"/>
    <property type="molecule type" value="Genomic_DNA"/>
</dbReference>
<evidence type="ECO:0000313" key="3">
    <source>
        <dbReference type="Proteomes" id="UP000270094"/>
    </source>
</evidence>
<name>A0A3P7JB38_STRVU</name>
<gene>
    <name evidence="2" type="ORF">SVUK_LOCUS17759</name>
</gene>
<proteinExistence type="predicted"/>
<feature type="compositionally biased region" description="Basic and acidic residues" evidence="1">
    <location>
        <begin position="88"/>
        <end position="107"/>
    </location>
</feature>
<sequence length="107" mass="11593">MQTAGQILDPNQFYYAPMPAQPTAAPPGMSYQYTGGFYGEPYMMASAPAQPSQAVMMPVGTFGLSNLKVERKAASKRSFAVQPAAGRSSREQAKLRNIVKEKESCEP</sequence>
<reference evidence="2 3" key="1">
    <citation type="submission" date="2018-11" db="EMBL/GenBank/DDBJ databases">
        <authorList>
            <consortium name="Pathogen Informatics"/>
        </authorList>
    </citation>
    <scope>NUCLEOTIDE SEQUENCE [LARGE SCALE GENOMIC DNA]</scope>
</reference>
<dbReference type="AlphaFoldDB" id="A0A3P7JB38"/>
<feature type="region of interest" description="Disordered" evidence="1">
    <location>
        <begin position="77"/>
        <end position="107"/>
    </location>
</feature>
<dbReference type="Proteomes" id="UP000270094">
    <property type="component" value="Unassembled WGS sequence"/>
</dbReference>